<sequence>MSIFENHDPDSLIDTLIDGRFRLRTETARSGSSTVFVARDLRTDVDVSVRVFSADVSRQRADALLEQATAAASMNHPQVLRTLASGRATIGQSSRVYVVQEILDGGTLQDMIDRGRLLTPSQALAVGVDVCRALDYAHKRGLTHFDLRPSAIVFGEDRRARVADLGVASVVSEDAWADTTSVSLERARYCAPEQATGEPFDEKADVYALALILTEAVTGAVPFLADSVVTTLGGRVDKLFPVSADLGGLASVLEKAGRSDPLERSSAADMGRALVQAAPSLPRPTPLPLVSNVSFDGTGEIARPVETTVIPTTTDTMVIAATDVASDSDAVDAVDAARPDAPAIARWIVAAVAVLVVVVGGFLLFKVIQKDSYAVPALTGVDLGEATNLVTEYDWTIVEVEEASEDVPAGAIVRTEPEAGQKLQTGKTITFVVSTGPPPVPLPELNALDVATATAALTDAGLVLGAQTPEFSEDVPTGLVIRWVVALQPNLVAGQEVIKGTAVDIVVSQGPAPRVVPDLRGMTIDAATVALNDLQLIVNRADDEFSLDVPVGGVSTQSPAAGESLPKGSSVTVAISKGPDVVAMPNLATLTNLDAVKAAITNAGLTVGNVTGRVRGAPIAATVGGQVVAAGQLIPRGSVVDIVYYG</sequence>
<keyword evidence="2" id="KW-0677">Repeat</keyword>
<feature type="transmembrane region" description="Helical" evidence="6">
    <location>
        <begin position="344"/>
        <end position="365"/>
    </location>
</feature>
<gene>
    <name evidence="9" type="ORF">UFOPK1722_01747</name>
</gene>
<keyword evidence="6" id="KW-0472">Membrane</keyword>
<dbReference type="Pfam" id="PF03793">
    <property type="entry name" value="PASTA"/>
    <property type="match status" value="3"/>
</dbReference>
<protein>
    <submittedName>
        <fullName evidence="9">Unannotated protein</fullName>
    </submittedName>
</protein>
<keyword evidence="6" id="KW-1133">Transmembrane helix</keyword>
<feature type="domain" description="PASTA" evidence="8">
    <location>
        <begin position="578"/>
        <end position="646"/>
    </location>
</feature>
<keyword evidence="6" id="KW-0812">Transmembrane</keyword>
<dbReference type="PROSITE" id="PS51178">
    <property type="entry name" value="PASTA"/>
    <property type="match status" value="4"/>
</dbReference>
<evidence type="ECO:0000256" key="6">
    <source>
        <dbReference type="SAM" id="Phobius"/>
    </source>
</evidence>
<dbReference type="InterPro" id="IPR011009">
    <property type="entry name" value="Kinase-like_dom_sf"/>
</dbReference>
<dbReference type="GO" id="GO:0004674">
    <property type="term" value="F:protein serine/threonine kinase activity"/>
    <property type="evidence" value="ECO:0007669"/>
    <property type="project" value="TreeGrafter"/>
</dbReference>
<name>A0A6J6FZI0_9ZZZZ</name>
<dbReference type="InterPro" id="IPR005543">
    <property type="entry name" value="PASTA_dom"/>
</dbReference>
<feature type="domain" description="PASTA" evidence="8">
    <location>
        <begin position="436"/>
        <end position="509"/>
    </location>
</feature>
<feature type="domain" description="PASTA" evidence="8">
    <location>
        <begin position="369"/>
        <end position="435"/>
    </location>
</feature>
<evidence type="ECO:0000256" key="3">
    <source>
        <dbReference type="ARBA" id="ARBA00022741"/>
    </source>
</evidence>
<keyword evidence="3" id="KW-0547">Nucleotide-binding</keyword>
<keyword evidence="1" id="KW-0808">Transferase</keyword>
<evidence type="ECO:0000259" key="7">
    <source>
        <dbReference type="PROSITE" id="PS50011"/>
    </source>
</evidence>
<dbReference type="SUPFAM" id="SSF56112">
    <property type="entry name" value="Protein kinase-like (PK-like)"/>
    <property type="match status" value="1"/>
</dbReference>
<proteinExistence type="predicted"/>
<dbReference type="SMART" id="SM00740">
    <property type="entry name" value="PASTA"/>
    <property type="match status" value="4"/>
</dbReference>
<evidence type="ECO:0000256" key="5">
    <source>
        <dbReference type="ARBA" id="ARBA00022840"/>
    </source>
</evidence>
<organism evidence="9">
    <name type="scientific">freshwater metagenome</name>
    <dbReference type="NCBI Taxonomy" id="449393"/>
    <lineage>
        <taxon>unclassified sequences</taxon>
        <taxon>metagenomes</taxon>
        <taxon>ecological metagenomes</taxon>
    </lineage>
</organism>
<dbReference type="Gene3D" id="1.10.510.10">
    <property type="entry name" value="Transferase(Phosphotransferase) domain 1"/>
    <property type="match status" value="1"/>
</dbReference>
<evidence type="ECO:0000259" key="8">
    <source>
        <dbReference type="PROSITE" id="PS51178"/>
    </source>
</evidence>
<dbReference type="PANTHER" id="PTHR43289">
    <property type="entry name" value="MITOGEN-ACTIVATED PROTEIN KINASE KINASE KINASE 20-RELATED"/>
    <property type="match status" value="1"/>
</dbReference>
<reference evidence="9" key="1">
    <citation type="submission" date="2020-05" db="EMBL/GenBank/DDBJ databases">
        <authorList>
            <person name="Chiriac C."/>
            <person name="Salcher M."/>
            <person name="Ghai R."/>
            <person name="Kavagutti S V."/>
        </authorList>
    </citation>
    <scope>NUCLEOTIDE SEQUENCE</scope>
</reference>
<keyword evidence="5" id="KW-0067">ATP-binding</keyword>
<keyword evidence="4" id="KW-0418">Kinase</keyword>
<feature type="domain" description="PASTA" evidence="8">
    <location>
        <begin position="510"/>
        <end position="577"/>
    </location>
</feature>
<dbReference type="GO" id="GO:0005524">
    <property type="term" value="F:ATP binding"/>
    <property type="evidence" value="ECO:0007669"/>
    <property type="project" value="UniProtKB-KW"/>
</dbReference>
<evidence type="ECO:0000256" key="4">
    <source>
        <dbReference type="ARBA" id="ARBA00022777"/>
    </source>
</evidence>
<dbReference type="CDD" id="cd06577">
    <property type="entry name" value="PASTA_pknB"/>
    <property type="match status" value="4"/>
</dbReference>
<feature type="domain" description="Protein kinase" evidence="7">
    <location>
        <begin position="21"/>
        <end position="281"/>
    </location>
</feature>
<evidence type="ECO:0000256" key="1">
    <source>
        <dbReference type="ARBA" id="ARBA00022679"/>
    </source>
</evidence>
<dbReference type="Pfam" id="PF00069">
    <property type="entry name" value="Pkinase"/>
    <property type="match status" value="1"/>
</dbReference>
<dbReference type="InterPro" id="IPR000719">
    <property type="entry name" value="Prot_kinase_dom"/>
</dbReference>
<dbReference type="PROSITE" id="PS50011">
    <property type="entry name" value="PROTEIN_KINASE_DOM"/>
    <property type="match status" value="1"/>
</dbReference>
<evidence type="ECO:0000313" key="9">
    <source>
        <dbReference type="EMBL" id="CAB4593179.1"/>
    </source>
</evidence>
<dbReference type="AlphaFoldDB" id="A0A6J6FZI0"/>
<dbReference type="Gene3D" id="3.30.200.20">
    <property type="entry name" value="Phosphorylase Kinase, domain 1"/>
    <property type="match status" value="1"/>
</dbReference>
<dbReference type="CDD" id="cd14014">
    <property type="entry name" value="STKc_PknB_like"/>
    <property type="match status" value="1"/>
</dbReference>
<evidence type="ECO:0000256" key="2">
    <source>
        <dbReference type="ARBA" id="ARBA00022737"/>
    </source>
</evidence>
<dbReference type="PANTHER" id="PTHR43289:SF6">
    <property type="entry name" value="SERINE_THREONINE-PROTEIN KINASE NEKL-3"/>
    <property type="match status" value="1"/>
</dbReference>
<dbReference type="Gene3D" id="3.30.10.20">
    <property type="match status" value="4"/>
</dbReference>
<dbReference type="EMBL" id="CAEZTS010000202">
    <property type="protein sequence ID" value="CAB4593179.1"/>
    <property type="molecule type" value="Genomic_DNA"/>
</dbReference>
<accession>A0A6J6FZI0</accession>